<feature type="binding site" evidence="14">
    <location>
        <position position="356"/>
    </location>
    <ligand>
        <name>Mg(2+)</name>
        <dbReference type="ChEBI" id="CHEBI:18420"/>
    </ligand>
</feature>
<dbReference type="Pfam" id="PF00245">
    <property type="entry name" value="Alk_phosphatase"/>
    <property type="match status" value="1"/>
</dbReference>
<evidence type="ECO:0000256" key="15">
    <source>
        <dbReference type="RuleBase" id="RU003946"/>
    </source>
</evidence>
<evidence type="ECO:0000256" key="14">
    <source>
        <dbReference type="PIRSR" id="PIRSR601952-2"/>
    </source>
</evidence>
<dbReference type="VEuPathDB" id="VectorBase:GAUT044755"/>
<evidence type="ECO:0000256" key="10">
    <source>
        <dbReference type="ARBA" id="ARBA00023136"/>
    </source>
</evidence>
<comment type="cofactor">
    <cofactor evidence="14">
        <name>Mg(2+)</name>
        <dbReference type="ChEBI" id="CHEBI:18420"/>
    </cofactor>
    <text evidence="14">Binds 1 Mg(2+) ion.</text>
</comment>
<comment type="cofactor">
    <cofactor evidence="14">
        <name>Zn(2+)</name>
        <dbReference type="ChEBI" id="CHEBI:29105"/>
    </cofactor>
    <text evidence="14">Binds 2 Zn(2+) ions.</text>
</comment>
<keyword evidence="7 16" id="KW-0378">Hydrolase</keyword>
<dbReference type="STRING" id="7395.A0A1A9VQX5"/>
<evidence type="ECO:0000256" key="12">
    <source>
        <dbReference type="ARBA" id="ARBA00023288"/>
    </source>
</evidence>
<evidence type="ECO:0000256" key="13">
    <source>
        <dbReference type="PIRSR" id="PIRSR601952-1"/>
    </source>
</evidence>
<reference evidence="18" key="1">
    <citation type="submission" date="2020-05" db="UniProtKB">
        <authorList>
            <consortium name="EnsemblMetazoa"/>
        </authorList>
    </citation>
    <scope>IDENTIFICATION</scope>
    <source>
        <strain evidence="18">TTRI</strain>
    </source>
</reference>
<dbReference type="SMART" id="SM00098">
    <property type="entry name" value="alkPPc"/>
    <property type="match status" value="1"/>
</dbReference>
<feature type="binding site" evidence="14">
    <location>
        <position position="481"/>
    </location>
    <ligand>
        <name>Zn(2+)</name>
        <dbReference type="ChEBI" id="CHEBI:29105"/>
        <label>2</label>
    </ligand>
</feature>
<comment type="subcellular location">
    <subcellularLocation>
        <location evidence="1">Cell membrane</location>
        <topology evidence="1">Lipid-anchor</topology>
        <topology evidence="1">GPI-anchor</topology>
    </subcellularLocation>
</comment>
<feature type="signal peptide" evidence="17">
    <location>
        <begin position="1"/>
        <end position="23"/>
    </location>
</feature>
<dbReference type="EnsemblMetazoa" id="GAUT044755-RA">
    <property type="protein sequence ID" value="GAUT044755-PA"/>
    <property type="gene ID" value="GAUT044755"/>
</dbReference>
<keyword evidence="10" id="KW-0472">Membrane</keyword>
<dbReference type="InterPro" id="IPR017850">
    <property type="entry name" value="Alkaline_phosphatase_core_sf"/>
</dbReference>
<evidence type="ECO:0000256" key="11">
    <source>
        <dbReference type="ARBA" id="ARBA00023180"/>
    </source>
</evidence>
<evidence type="ECO:0000256" key="1">
    <source>
        <dbReference type="ARBA" id="ARBA00004609"/>
    </source>
</evidence>
<evidence type="ECO:0000256" key="3">
    <source>
        <dbReference type="ARBA" id="ARBA00012647"/>
    </source>
</evidence>
<dbReference type="GO" id="GO:0004035">
    <property type="term" value="F:alkaline phosphatase activity"/>
    <property type="evidence" value="ECO:0007669"/>
    <property type="project" value="UniProtKB-EC"/>
</dbReference>
<feature type="active site" description="Phosphoserine intermediate" evidence="13">
    <location>
        <position position="139"/>
    </location>
</feature>
<feature type="binding site" evidence="14">
    <location>
        <position position="361"/>
    </location>
    <ligand>
        <name>Zn(2+)</name>
        <dbReference type="ChEBI" id="CHEBI:29105"/>
        <label>2</label>
    </ligand>
</feature>
<evidence type="ECO:0000256" key="7">
    <source>
        <dbReference type="ARBA" id="ARBA00022801"/>
    </source>
</evidence>
<sequence length="526" mass="58391">MGTLRKFIFHLLLINLLLYAIESVEYLCSQDDENCFDRQMHPDLVREGEELERSINPLEYTNNYWLNLSREFIKQQMNRQPNTSKAKNIIFFLGDGMGLSTIAAARNLLGGTEQKLAFEVFPYSGLSKTYSVDRIVSDSACTATAYLCGVKAIKGTIGVNGQVDVGDCATGIDRNNFVDSIAKWAMDAGKSAGVVTTTRVTHASPAGVYANIADRDWENDSQVKEACGANSAKIKDIAYQLMHGEVGRKLSFIMGGGKENFIDSSLYVNGKRSDRLDLIEYFQQEHPDNVYVETRDELMQVNLTKANRILGLYQDSHMLCHLETDENTDQPTLEEMTIKAIEHLQRNENGYFVFIEGGLIDWGHHLNKPRLALDESVEFSKAIQAARQITSEDDTLIVVTADHSHAFSYGGYPQRKGDVFAPAPASGKDGIPYMPLNYANGPSFSKFFDSGNGQRVDPSLNIVGNANDEFPSTWPMQWETHGGDDVPVYASGPWSHLFTGVYEQNALPHFMAYAACLGNGLTMCNA</sequence>
<dbReference type="EC" id="3.1.3.1" evidence="3 16"/>
<dbReference type="GO" id="GO:0005886">
    <property type="term" value="C:plasma membrane"/>
    <property type="evidence" value="ECO:0007669"/>
    <property type="project" value="UniProtKB-SubCell"/>
</dbReference>
<dbReference type="GO" id="GO:0046872">
    <property type="term" value="F:metal ion binding"/>
    <property type="evidence" value="ECO:0007669"/>
    <property type="project" value="UniProtKB-KW"/>
</dbReference>
<keyword evidence="8 14" id="KW-0862">Zinc</keyword>
<feature type="binding site" evidence="14">
    <location>
        <position position="95"/>
    </location>
    <ligand>
        <name>Zn(2+)</name>
        <dbReference type="ChEBI" id="CHEBI:29105"/>
        <label>2</label>
    </ligand>
</feature>
<comment type="catalytic activity">
    <reaction evidence="16">
        <text>a phosphate monoester + H2O = an alcohol + phosphate</text>
        <dbReference type="Rhea" id="RHEA:15017"/>
        <dbReference type="ChEBI" id="CHEBI:15377"/>
        <dbReference type="ChEBI" id="CHEBI:30879"/>
        <dbReference type="ChEBI" id="CHEBI:43474"/>
        <dbReference type="ChEBI" id="CHEBI:67140"/>
        <dbReference type="EC" id="3.1.3.1"/>
    </reaction>
</comment>
<keyword evidence="6 14" id="KW-0479">Metal-binding</keyword>
<name>A0A1A9VQX5_GLOAU</name>
<feature type="binding site" evidence="14">
    <location>
        <position position="202"/>
    </location>
    <ligand>
        <name>Mg(2+)</name>
        <dbReference type="ChEBI" id="CHEBI:18420"/>
    </ligand>
</feature>
<feature type="binding site" evidence="14">
    <location>
        <position position="365"/>
    </location>
    <ligand>
        <name>Zn(2+)</name>
        <dbReference type="ChEBI" id="CHEBI:29105"/>
        <label>2</label>
    </ligand>
</feature>
<feature type="binding site" evidence="14">
    <location>
        <position position="402"/>
    </location>
    <ligand>
        <name>Zn(2+)</name>
        <dbReference type="ChEBI" id="CHEBI:29105"/>
        <label>2</label>
    </ligand>
</feature>
<dbReference type="AlphaFoldDB" id="A0A1A9VQX5"/>
<accession>A0A1A9VQX5</accession>
<feature type="binding site" evidence="14">
    <location>
        <position position="95"/>
    </location>
    <ligand>
        <name>Mg(2+)</name>
        <dbReference type="ChEBI" id="CHEBI:18420"/>
    </ligand>
</feature>
<feature type="binding site" evidence="14">
    <location>
        <position position="403"/>
    </location>
    <ligand>
        <name>Zn(2+)</name>
        <dbReference type="ChEBI" id="CHEBI:29105"/>
        <label>2</label>
    </ligand>
</feature>
<keyword evidence="19" id="KW-1185">Reference proteome</keyword>
<evidence type="ECO:0000256" key="5">
    <source>
        <dbReference type="ARBA" id="ARBA00022622"/>
    </source>
</evidence>
<keyword evidence="17" id="KW-0732">Signal</keyword>
<dbReference type="InterPro" id="IPR001952">
    <property type="entry name" value="Alkaline_phosphatase"/>
</dbReference>
<organism evidence="18 19">
    <name type="scientific">Glossina austeni</name>
    <name type="common">Savannah tsetse fly</name>
    <dbReference type="NCBI Taxonomy" id="7395"/>
    <lineage>
        <taxon>Eukaryota</taxon>
        <taxon>Metazoa</taxon>
        <taxon>Ecdysozoa</taxon>
        <taxon>Arthropoda</taxon>
        <taxon>Hexapoda</taxon>
        <taxon>Insecta</taxon>
        <taxon>Pterygota</taxon>
        <taxon>Neoptera</taxon>
        <taxon>Endopterygota</taxon>
        <taxon>Diptera</taxon>
        <taxon>Brachycera</taxon>
        <taxon>Muscomorpha</taxon>
        <taxon>Hippoboscoidea</taxon>
        <taxon>Glossinidae</taxon>
        <taxon>Glossina</taxon>
    </lineage>
</organism>
<evidence type="ECO:0000256" key="4">
    <source>
        <dbReference type="ARBA" id="ARBA00022475"/>
    </source>
</evidence>
<dbReference type="Proteomes" id="UP000078200">
    <property type="component" value="Unassembled WGS sequence"/>
</dbReference>
<dbReference type="PANTHER" id="PTHR11596:SF85">
    <property type="entry name" value="ALKALINE PHOSPHATASE-RELATED"/>
    <property type="match status" value="1"/>
</dbReference>
<dbReference type="InterPro" id="IPR018299">
    <property type="entry name" value="Alkaline_phosphatase_AS"/>
</dbReference>
<evidence type="ECO:0000256" key="8">
    <source>
        <dbReference type="ARBA" id="ARBA00022833"/>
    </source>
</evidence>
<keyword evidence="4" id="KW-1003">Cell membrane</keyword>
<dbReference type="SUPFAM" id="SSF53649">
    <property type="entry name" value="Alkaline phosphatase-like"/>
    <property type="match status" value="1"/>
</dbReference>
<dbReference type="PRINTS" id="PR00113">
    <property type="entry name" value="ALKPHPHTASE"/>
</dbReference>
<evidence type="ECO:0000256" key="6">
    <source>
        <dbReference type="ARBA" id="ARBA00022723"/>
    </source>
</evidence>
<evidence type="ECO:0000313" key="18">
    <source>
        <dbReference type="EnsemblMetazoa" id="GAUT044755-PA"/>
    </source>
</evidence>
<dbReference type="CDD" id="cd16012">
    <property type="entry name" value="ALP"/>
    <property type="match status" value="1"/>
</dbReference>
<keyword evidence="12" id="KW-0449">Lipoprotein</keyword>
<evidence type="ECO:0000313" key="19">
    <source>
        <dbReference type="Proteomes" id="UP000078200"/>
    </source>
</evidence>
<keyword evidence="5" id="KW-0336">GPI-anchor</keyword>
<comment type="similarity">
    <text evidence="2 15">Belongs to the alkaline phosphatase family.</text>
</comment>
<feature type="binding site" evidence="14">
    <location>
        <position position="204"/>
    </location>
    <ligand>
        <name>Mg(2+)</name>
        <dbReference type="ChEBI" id="CHEBI:18420"/>
    </ligand>
</feature>
<dbReference type="PROSITE" id="PS00123">
    <property type="entry name" value="ALKALINE_PHOSPHATASE"/>
    <property type="match status" value="1"/>
</dbReference>
<evidence type="ECO:0000256" key="2">
    <source>
        <dbReference type="ARBA" id="ARBA00005984"/>
    </source>
</evidence>
<evidence type="ECO:0000256" key="16">
    <source>
        <dbReference type="RuleBase" id="RU003947"/>
    </source>
</evidence>
<feature type="chain" id="PRO_5008399621" description="Alkaline phosphatase" evidence="17">
    <location>
        <begin position="24"/>
        <end position="526"/>
    </location>
</feature>
<proteinExistence type="inferred from homology"/>
<protein>
    <recommendedName>
        <fullName evidence="3 16">Alkaline phosphatase</fullName>
        <ecNumber evidence="3 16">3.1.3.1</ecNumber>
    </recommendedName>
</protein>
<dbReference type="PANTHER" id="PTHR11596">
    <property type="entry name" value="ALKALINE PHOSPHATASE"/>
    <property type="match status" value="1"/>
</dbReference>
<dbReference type="Gene3D" id="3.40.720.10">
    <property type="entry name" value="Alkaline Phosphatase, subunit A"/>
    <property type="match status" value="1"/>
</dbReference>
<dbReference type="FunFam" id="3.40.720.10:FF:000008">
    <property type="entry name" value="Alkaline phosphatase"/>
    <property type="match status" value="1"/>
</dbReference>
<evidence type="ECO:0000256" key="17">
    <source>
        <dbReference type="SAM" id="SignalP"/>
    </source>
</evidence>
<dbReference type="GO" id="GO:0098552">
    <property type="term" value="C:side of membrane"/>
    <property type="evidence" value="ECO:0007669"/>
    <property type="project" value="UniProtKB-KW"/>
</dbReference>
<keyword evidence="11" id="KW-0325">Glycoprotein</keyword>
<keyword evidence="9 14" id="KW-0460">Magnesium</keyword>
<evidence type="ECO:0000256" key="9">
    <source>
        <dbReference type="ARBA" id="ARBA00022842"/>
    </source>
</evidence>